<organism evidence="2 3">
    <name type="scientific">Entomortierella parvispora</name>
    <dbReference type="NCBI Taxonomy" id="205924"/>
    <lineage>
        <taxon>Eukaryota</taxon>
        <taxon>Fungi</taxon>
        <taxon>Fungi incertae sedis</taxon>
        <taxon>Mucoromycota</taxon>
        <taxon>Mortierellomycotina</taxon>
        <taxon>Mortierellomycetes</taxon>
        <taxon>Mortierellales</taxon>
        <taxon>Mortierellaceae</taxon>
        <taxon>Entomortierella</taxon>
    </lineage>
</organism>
<accession>A0A9P3M190</accession>
<evidence type="ECO:0000313" key="3">
    <source>
        <dbReference type="Proteomes" id="UP000827284"/>
    </source>
</evidence>
<feature type="region of interest" description="Disordered" evidence="1">
    <location>
        <begin position="19"/>
        <end position="53"/>
    </location>
</feature>
<evidence type="ECO:0000256" key="1">
    <source>
        <dbReference type="SAM" id="MobiDB-lite"/>
    </source>
</evidence>
<reference evidence="2" key="1">
    <citation type="submission" date="2021-11" db="EMBL/GenBank/DDBJ databases">
        <authorList>
            <person name="Herlambang A."/>
            <person name="Guo Y."/>
            <person name="Takashima Y."/>
            <person name="Nishizawa T."/>
        </authorList>
    </citation>
    <scope>NUCLEOTIDE SEQUENCE</scope>
    <source>
        <strain evidence="2">E1425</strain>
    </source>
</reference>
<sequence length="85" mass="10143">MVRRRELWDAIGKKSIMDMDHERDEMDTKDGEDVRVEKDGGDKMDGARPMEGKRMAWMQVARWKSEVGDEIVRDEMERSRKEKKE</sequence>
<reference evidence="2" key="2">
    <citation type="journal article" date="2022" name="Microbiol. Resour. Announc.">
        <title>Whole-Genome Sequence of Entomortierella parvispora E1425, a Mucoromycotan Fungus Associated with Burkholderiaceae-Related Endosymbiotic Bacteria.</title>
        <authorList>
            <person name="Herlambang A."/>
            <person name="Guo Y."/>
            <person name="Takashima Y."/>
            <person name="Narisawa K."/>
            <person name="Ohta H."/>
            <person name="Nishizawa T."/>
        </authorList>
    </citation>
    <scope>NUCLEOTIDE SEQUENCE</scope>
    <source>
        <strain evidence="2">E1425</strain>
    </source>
</reference>
<proteinExistence type="predicted"/>
<dbReference type="Proteomes" id="UP000827284">
    <property type="component" value="Unassembled WGS sequence"/>
</dbReference>
<protein>
    <submittedName>
        <fullName evidence="2">Uncharacterized protein</fullName>
    </submittedName>
</protein>
<dbReference type="AlphaFoldDB" id="A0A9P3M190"/>
<dbReference type="EMBL" id="BQFW01000015">
    <property type="protein sequence ID" value="GJJ78326.1"/>
    <property type="molecule type" value="Genomic_DNA"/>
</dbReference>
<name>A0A9P3M190_9FUNG</name>
<gene>
    <name evidence="2" type="ORF">EMPS_10685</name>
</gene>
<evidence type="ECO:0000313" key="2">
    <source>
        <dbReference type="EMBL" id="GJJ78326.1"/>
    </source>
</evidence>
<comment type="caution">
    <text evidence="2">The sequence shown here is derived from an EMBL/GenBank/DDBJ whole genome shotgun (WGS) entry which is preliminary data.</text>
</comment>
<keyword evidence="3" id="KW-1185">Reference proteome</keyword>